<dbReference type="Gene3D" id="3.30.310.170">
    <property type="entry name" value="Outer membrane protein assembly factor BamC"/>
    <property type="match status" value="1"/>
</dbReference>
<proteinExistence type="predicted"/>
<dbReference type="AlphaFoldDB" id="A0A381PMR7"/>
<reference evidence="1" key="1">
    <citation type="submission" date="2018-05" db="EMBL/GenBank/DDBJ databases">
        <authorList>
            <person name="Lanie J.A."/>
            <person name="Ng W.-L."/>
            <person name="Kazmierczak K.M."/>
            <person name="Andrzejewski T.M."/>
            <person name="Davidsen T.M."/>
            <person name="Wayne K.J."/>
            <person name="Tettelin H."/>
            <person name="Glass J.I."/>
            <person name="Rusch D."/>
            <person name="Podicherti R."/>
            <person name="Tsui H.-C.T."/>
            <person name="Winkler M.E."/>
        </authorList>
    </citation>
    <scope>NUCLEOTIDE SEQUENCE</scope>
</reference>
<dbReference type="InterPro" id="IPR042268">
    <property type="entry name" value="BamC_C"/>
</dbReference>
<accession>A0A381PMR7</accession>
<gene>
    <name evidence="1" type="ORF">METZ01_LOCUS21165</name>
</gene>
<name>A0A381PMR7_9ZZZZ</name>
<protein>
    <recommendedName>
        <fullName evidence="2">Outer membrane protein assembly factor BamC</fullName>
    </recommendedName>
</protein>
<dbReference type="InterPro" id="IPR010653">
    <property type="entry name" value="NlpB/DapX"/>
</dbReference>
<dbReference type="EMBL" id="UINC01001036">
    <property type="protein sequence ID" value="SUZ68311.1"/>
    <property type="molecule type" value="Genomic_DNA"/>
</dbReference>
<evidence type="ECO:0008006" key="2">
    <source>
        <dbReference type="Google" id="ProtNLM"/>
    </source>
</evidence>
<sequence length="332" mass="37715">MKVSLGKKYFFSSIIVLTLCSCGWILEDHRYDYLKERQSEPIKSSSEESTRPIVDYYPIPNAVEDLVGDSYEIPLPAQVFSSGATNEIRMHKLGEIRWLYVEALPSSVWPLMKDFWASSNFGLSYEDPNTGIFESDELLVSSEQTKLQMKIEHGIRQASSEIFLSHLIKDDDDNWIRVNMEDNLEDSVLRDALEFLSEAPSSGGTSLVALNLNVGQKAVLKQSEDGSNFIEMNLEFPRAWAAVDRALKEAMITVNDLDRTQGVFFVTFAQKEEEQGFAKRLFKRGSNTRNPDFKIYIKKLDQNKCTVTVDSASEEGEIFERDVLSEINQSLS</sequence>
<dbReference type="PROSITE" id="PS51257">
    <property type="entry name" value="PROKAR_LIPOPROTEIN"/>
    <property type="match status" value="1"/>
</dbReference>
<organism evidence="1">
    <name type="scientific">marine metagenome</name>
    <dbReference type="NCBI Taxonomy" id="408172"/>
    <lineage>
        <taxon>unclassified sequences</taxon>
        <taxon>metagenomes</taxon>
        <taxon>ecological metagenomes</taxon>
    </lineage>
</organism>
<dbReference type="Pfam" id="PF06804">
    <property type="entry name" value="Lipoprotein_18"/>
    <property type="match status" value="1"/>
</dbReference>
<evidence type="ECO:0000313" key="1">
    <source>
        <dbReference type="EMBL" id="SUZ68311.1"/>
    </source>
</evidence>